<name>A0A1J8QGR1_9AGAM</name>
<protein>
    <submittedName>
        <fullName evidence="1">Uncharacterized protein</fullName>
    </submittedName>
</protein>
<gene>
    <name evidence="1" type="ORF">AZE42_12233</name>
</gene>
<dbReference type="AlphaFoldDB" id="A0A1J8QGR1"/>
<reference evidence="1 2" key="1">
    <citation type="submission" date="2016-03" db="EMBL/GenBank/DDBJ databases">
        <title>Comparative genomics of the ectomycorrhizal sister species Rhizopogon vinicolor and Rhizopogon vesiculosus (Basidiomycota: Boletales) reveals a divergence of the mating type B locus.</title>
        <authorList>
            <person name="Mujic A.B."/>
            <person name="Kuo A."/>
            <person name="Tritt A."/>
            <person name="Lipzen A."/>
            <person name="Chen C."/>
            <person name="Johnson J."/>
            <person name="Sharma A."/>
            <person name="Barry K."/>
            <person name="Grigoriev I.V."/>
            <person name="Spatafora J.W."/>
        </authorList>
    </citation>
    <scope>NUCLEOTIDE SEQUENCE [LARGE SCALE GENOMIC DNA]</scope>
    <source>
        <strain evidence="1 2">AM-OR11-056</strain>
    </source>
</reference>
<dbReference type="Proteomes" id="UP000183567">
    <property type="component" value="Unassembled WGS sequence"/>
</dbReference>
<dbReference type="EMBL" id="LVVM01006253">
    <property type="protein sequence ID" value="OJA08594.1"/>
    <property type="molecule type" value="Genomic_DNA"/>
</dbReference>
<accession>A0A1J8QGR1</accession>
<organism evidence="1 2">
    <name type="scientific">Rhizopogon vesiculosus</name>
    <dbReference type="NCBI Taxonomy" id="180088"/>
    <lineage>
        <taxon>Eukaryota</taxon>
        <taxon>Fungi</taxon>
        <taxon>Dikarya</taxon>
        <taxon>Basidiomycota</taxon>
        <taxon>Agaricomycotina</taxon>
        <taxon>Agaricomycetes</taxon>
        <taxon>Agaricomycetidae</taxon>
        <taxon>Boletales</taxon>
        <taxon>Suillineae</taxon>
        <taxon>Rhizopogonaceae</taxon>
        <taxon>Rhizopogon</taxon>
    </lineage>
</organism>
<keyword evidence="2" id="KW-1185">Reference proteome</keyword>
<proteinExistence type="predicted"/>
<comment type="caution">
    <text evidence="1">The sequence shown here is derived from an EMBL/GenBank/DDBJ whole genome shotgun (WGS) entry which is preliminary data.</text>
</comment>
<evidence type="ECO:0000313" key="1">
    <source>
        <dbReference type="EMBL" id="OJA08594.1"/>
    </source>
</evidence>
<evidence type="ECO:0000313" key="2">
    <source>
        <dbReference type="Proteomes" id="UP000183567"/>
    </source>
</evidence>
<sequence>MLQYIRLYRFHTKLIPGLYKIFCAIENGVIDVCLLKRL</sequence>